<reference evidence="2" key="2">
    <citation type="submission" date="2025-08" db="UniProtKB">
        <authorList>
            <consortium name="Ensembl"/>
        </authorList>
    </citation>
    <scope>IDENTIFICATION</scope>
</reference>
<accession>A0A8C7PHI9</accession>
<organism evidence="2 3">
    <name type="scientific">Oncorhynchus mykiss</name>
    <name type="common">Rainbow trout</name>
    <name type="synonym">Salmo gairdneri</name>
    <dbReference type="NCBI Taxonomy" id="8022"/>
    <lineage>
        <taxon>Eukaryota</taxon>
        <taxon>Metazoa</taxon>
        <taxon>Chordata</taxon>
        <taxon>Craniata</taxon>
        <taxon>Vertebrata</taxon>
        <taxon>Euteleostomi</taxon>
        <taxon>Actinopterygii</taxon>
        <taxon>Neopterygii</taxon>
        <taxon>Teleostei</taxon>
        <taxon>Protacanthopterygii</taxon>
        <taxon>Salmoniformes</taxon>
        <taxon>Salmonidae</taxon>
        <taxon>Salmoninae</taxon>
        <taxon>Oncorhynchus</taxon>
    </lineage>
</organism>
<evidence type="ECO:0000313" key="2">
    <source>
        <dbReference type="Ensembl" id="ENSOMYP00000022625.2"/>
    </source>
</evidence>
<dbReference type="InterPro" id="IPR006751">
    <property type="entry name" value="TAFII55_prot_cons_reg"/>
</dbReference>
<dbReference type="AlphaFoldDB" id="A0A8C7PHI9"/>
<dbReference type="GO" id="GO:0006367">
    <property type="term" value="P:transcription initiation at RNA polymerase II promoter"/>
    <property type="evidence" value="ECO:0007669"/>
    <property type="project" value="InterPro"/>
</dbReference>
<reference evidence="2" key="3">
    <citation type="submission" date="2025-09" db="UniProtKB">
        <authorList>
            <consortium name="Ensembl"/>
        </authorList>
    </citation>
    <scope>IDENTIFICATION</scope>
</reference>
<dbReference type="Proteomes" id="UP000694395">
    <property type="component" value="Chromosome 14"/>
</dbReference>
<dbReference type="GeneTree" id="ENSGT00940000160861"/>
<feature type="domain" description="TAFII55 protein conserved region" evidence="1">
    <location>
        <begin position="13"/>
        <end position="125"/>
    </location>
</feature>
<reference evidence="2" key="1">
    <citation type="submission" date="2020-07" db="EMBL/GenBank/DDBJ databases">
        <title>A long reads based de novo assembly of the rainbow trout Arlee double haploid line genome.</title>
        <authorList>
            <person name="Gao G."/>
            <person name="Palti Y."/>
        </authorList>
    </citation>
    <scope>NUCLEOTIDE SEQUENCE [LARGE SCALE GENOMIC DNA]</scope>
</reference>
<dbReference type="Ensembl" id="ENSOMYT00000024795.2">
    <property type="protein sequence ID" value="ENSOMYP00000022625.2"/>
    <property type="gene ID" value="ENSOMYG00000010796.2"/>
</dbReference>
<proteinExistence type="predicted"/>
<evidence type="ECO:0000259" key="1">
    <source>
        <dbReference type="SMART" id="SM01370"/>
    </source>
</evidence>
<dbReference type="SMART" id="SM01370">
    <property type="entry name" value="TAFII55_N"/>
    <property type="match status" value="1"/>
</dbReference>
<protein>
    <submittedName>
        <fullName evidence="2">TAF7 RNA polymerase II, TATA box binding protein (TBP)-associated factor</fullName>
    </submittedName>
</protein>
<name>A0A8C7PHI9_ONCMY</name>
<dbReference type="GO" id="GO:0005669">
    <property type="term" value="C:transcription factor TFIID complex"/>
    <property type="evidence" value="ECO:0007669"/>
    <property type="project" value="InterPro"/>
</dbReference>
<sequence length="265" mass="30202">VPVHKSKSIQKCLIEIEYASTIKRITQSSSMNLKDRLAIERHVNGHHGIVRRDRIPYWWICPKTADILLLVCTLDRDLYPPPEEPTGTVDPKKKKVKDKVKSFYIESPDVEKVKRLLSTDAEAVSVRWEVIAEDETKEADNKGCLVNLDSADGACNLHTIPHNDKMKTVFLDIFFKCIKLSNRGERVEMRNELGSIELLRNLCVLRKPDAVNGSSVPPPVVMEYQVQVDGVKAKLKETGARKKQQEDLIMKVENQVLKNCYQALR</sequence>
<keyword evidence="3" id="KW-1185">Reference proteome</keyword>
<evidence type="ECO:0000313" key="3">
    <source>
        <dbReference type="Proteomes" id="UP000694395"/>
    </source>
</evidence>